<keyword evidence="1" id="KW-0808">Transferase</keyword>
<evidence type="ECO:0000256" key="4">
    <source>
        <dbReference type="ARBA" id="ARBA00022759"/>
    </source>
</evidence>
<dbReference type="Pfam" id="PF00665">
    <property type="entry name" value="rve"/>
    <property type="match status" value="1"/>
</dbReference>
<dbReference type="InterPro" id="IPR012337">
    <property type="entry name" value="RNaseH-like_sf"/>
</dbReference>
<reference evidence="13" key="1">
    <citation type="submission" date="2022-11" db="UniProtKB">
        <authorList>
            <consortium name="EnsemblMetazoa"/>
        </authorList>
    </citation>
    <scope>IDENTIFICATION</scope>
</reference>
<dbReference type="OMA" id="GHEANDY"/>
<dbReference type="PROSITE" id="PS50994">
    <property type="entry name" value="INTEGRASE"/>
    <property type="match status" value="1"/>
</dbReference>
<proteinExistence type="predicted"/>
<name>A0A914AVH2_PATMI</name>
<dbReference type="Gene3D" id="3.30.70.270">
    <property type="match status" value="2"/>
</dbReference>
<dbReference type="GO" id="GO:0015074">
    <property type="term" value="P:DNA integration"/>
    <property type="evidence" value="ECO:0007669"/>
    <property type="project" value="InterPro"/>
</dbReference>
<keyword evidence="6" id="KW-0695">RNA-directed DNA polymerase</keyword>
<evidence type="ECO:0000256" key="1">
    <source>
        <dbReference type="ARBA" id="ARBA00022679"/>
    </source>
</evidence>
<evidence type="ECO:0000259" key="11">
    <source>
        <dbReference type="PROSITE" id="PS50878"/>
    </source>
</evidence>
<keyword evidence="4" id="KW-0255">Endonuclease</keyword>
<dbReference type="InterPro" id="IPR036875">
    <property type="entry name" value="Znf_CCHC_sf"/>
</dbReference>
<dbReference type="Gene3D" id="3.30.420.10">
    <property type="entry name" value="Ribonuclease H-like superfamily/Ribonuclease H"/>
    <property type="match status" value="1"/>
</dbReference>
<dbReference type="PROSITE" id="PS50878">
    <property type="entry name" value="RT_POL"/>
    <property type="match status" value="1"/>
</dbReference>
<keyword evidence="7" id="KW-0479">Metal-binding</keyword>
<dbReference type="PANTHER" id="PTHR37984">
    <property type="entry name" value="PROTEIN CBG26694"/>
    <property type="match status" value="1"/>
</dbReference>
<dbReference type="InterPro" id="IPR041373">
    <property type="entry name" value="RT_RNaseH"/>
</dbReference>
<evidence type="ECO:0000259" key="12">
    <source>
        <dbReference type="PROSITE" id="PS50994"/>
    </source>
</evidence>
<dbReference type="Pfam" id="PF17917">
    <property type="entry name" value="RT_RNaseH"/>
    <property type="match status" value="1"/>
</dbReference>
<dbReference type="InterPro" id="IPR043502">
    <property type="entry name" value="DNA/RNA_pol_sf"/>
</dbReference>
<dbReference type="Pfam" id="PF02023">
    <property type="entry name" value="SCAN"/>
    <property type="match status" value="1"/>
</dbReference>
<dbReference type="Gene3D" id="3.10.20.370">
    <property type="match status" value="1"/>
</dbReference>
<keyword evidence="14" id="KW-1185">Reference proteome</keyword>
<feature type="compositionally biased region" description="Polar residues" evidence="9">
    <location>
        <begin position="299"/>
        <end position="321"/>
    </location>
</feature>
<dbReference type="CDD" id="cd09274">
    <property type="entry name" value="RNase_HI_RT_Ty3"/>
    <property type="match status" value="1"/>
</dbReference>
<feature type="domain" description="Integrase catalytic" evidence="12">
    <location>
        <begin position="718"/>
        <end position="877"/>
    </location>
</feature>
<dbReference type="FunFam" id="3.30.420.10:FF:000032">
    <property type="entry name" value="Retrovirus-related Pol polyprotein from transposon 297-like Protein"/>
    <property type="match status" value="1"/>
</dbReference>
<feature type="region of interest" description="Disordered" evidence="9">
    <location>
        <begin position="355"/>
        <end position="387"/>
    </location>
</feature>
<dbReference type="FunFam" id="3.10.20.370:FF:000001">
    <property type="entry name" value="Retrovirus-related Pol polyprotein from transposon 17.6-like protein"/>
    <property type="match status" value="1"/>
</dbReference>
<evidence type="ECO:0008006" key="15">
    <source>
        <dbReference type="Google" id="ProtNLM"/>
    </source>
</evidence>
<dbReference type="InterPro" id="IPR000477">
    <property type="entry name" value="RT_dom"/>
</dbReference>
<dbReference type="RefSeq" id="XP_038067688.1">
    <property type="nucleotide sequence ID" value="XM_038211760.1"/>
</dbReference>
<protein>
    <recommendedName>
        <fullName evidence="15">Reverse transcriptase</fullName>
    </recommendedName>
</protein>
<dbReference type="GO" id="GO:0003676">
    <property type="term" value="F:nucleic acid binding"/>
    <property type="evidence" value="ECO:0007669"/>
    <property type="project" value="InterPro"/>
</dbReference>
<dbReference type="GO" id="GO:0003964">
    <property type="term" value="F:RNA-directed DNA polymerase activity"/>
    <property type="evidence" value="ECO:0007669"/>
    <property type="project" value="UniProtKB-KW"/>
</dbReference>
<evidence type="ECO:0000256" key="2">
    <source>
        <dbReference type="ARBA" id="ARBA00022695"/>
    </source>
</evidence>
<dbReference type="OrthoDB" id="10025340at2759"/>
<dbReference type="InterPro" id="IPR043128">
    <property type="entry name" value="Rev_trsase/Diguanyl_cyclase"/>
</dbReference>
<evidence type="ECO:0000256" key="9">
    <source>
        <dbReference type="SAM" id="MobiDB-lite"/>
    </source>
</evidence>
<evidence type="ECO:0000256" key="7">
    <source>
        <dbReference type="PROSITE-ProRule" id="PRU00047"/>
    </source>
</evidence>
<sequence length="1515" mass="171192">MPKSGLSSPATLPLRQPLCVLLTVVLAVLLTVLLAGVGLEPKRAIMEKWVEVGKEMGLQGGDLMDFIRERERAAKEERMELRSLKKQEQEILEMRMKVHEAESKPGKEVKPTVTTNTKAKMPKLPSFHDDKDDLDSYLQRFERYATSQKWPPETWAINLCALLTGKALYVSTRIPKDLVNDYDTLKKALFKQYNLTEDGFRVKFRTAKPDKEESPTQFAVRLENDFDRWIDLAKIAGTYTGLKSLILREQFISSCSPELSIFLKERLPTDLDKMAKLAEQFIEARGTTFGQFTHHIKKQPTTTSFRKPESSKPSTAQSRSTTFVPMQERICFVCKKKGHLAKDCRFRGTPMRASSMLVDDGNNSGHPRVSQSDGAGGSHGESTNKHDCNCSDCPRGRETVAFMVSHKLPSLSDCCREDDHVTLRCGHQLPIMSAACRERLTGMPVKEGQIGTQKVSVLRDSGCSGVVVRQSLVTDDQLTGEQRACVLIDGTIRKSPVAKISIDTPFYRGQVEAICMKNPVYDVILGNVLGVRDPRDPDENWSPEKTTGPDLTLAVQTRAQKAADEKPPKSLKVPSCISDVVTAEDLQAAQESDPTLQRCRELAKESELITGKNGHTSHFVKRKGILYRQFQSPAVDNNNIFFQVVVPSKYRSQVMELAHESLFGGHLGSQKTCDRVTTNFFWPGIHSSIRRFVKSCDICQRTYPKGKVKKLPLGSHPLIDTPFQRVAVDIVGPIHPATDKGNRFVLTVVDYATRYPEAVPLRNIETPTVAEALINIFSRVGVPKEILSDQGSQFMSGLMREVSRLLSVKQLTTTPYHPACNGLVERFNGTLKQMLRKMSTERPKDWDRYVGALLFAYREAPQASLGFSPFELLYGRTIRGPMSILRDLWTGETKEEDTRTTYQYVIDLKNRLRETCELAQQSLNKAQIRQKKYYDKRSRDRQFKVGDEVLLLLPTDSNKLLLQWKGPFPVVAKQGSLDYQIDMNGTVKTFHANLLKLYVRRVEAASNEPVEYACVSVIVDGECDEEGDNESLLHSPVLEATESVDDVLIDHELTKQQRQEVRIVLSEYPNVLTDLPGRTTVGEHDIKLTSNDPIRFKPYPLPFAMRDTVDEEVAQMQKLEVIEPSQSPYASPIVLVDKKDGTKRFCIDFRGLNRITVFDAEPLPTPDEIFVSLSHDRYFSKFDLTKGYWQIPMRKEARLATAFLTPNGLFQFCTMPFGLVNAPATFSRIMRRVLKGLKHTDNFIDDILIHTASWDDHVVALRVLLERLQSAQLTAKPSKCVIGAQKLEFLGHVVGQGHLQPQPDKMKHIQEAKRPETKKQLMSFLGLAGYYRRFIPNFAALAVPLTDLTRAKEPNRITWGESQEMAFNTLKTKLSTDPILHLPDCSKPFIIRTDASNTGVGAVLLQERDDTGQTFPVAYASRKLLPRERSYAVIEKECLAVVWGIQKFEPYLYGRQFVLQTDHQSLAYLHRSKLANARIMRWALALQPYRFRVEYIKGSQNVGADYLSRSEVEGE</sequence>
<dbReference type="InterPro" id="IPR041588">
    <property type="entry name" value="Integrase_H2C2"/>
</dbReference>
<evidence type="ECO:0000256" key="6">
    <source>
        <dbReference type="ARBA" id="ARBA00022918"/>
    </source>
</evidence>
<dbReference type="InterPro" id="IPR050951">
    <property type="entry name" value="Retrovirus_Pol_polyprotein"/>
</dbReference>
<dbReference type="InterPro" id="IPR001878">
    <property type="entry name" value="Znf_CCHC"/>
</dbReference>
<evidence type="ECO:0000259" key="10">
    <source>
        <dbReference type="PROSITE" id="PS50158"/>
    </source>
</evidence>
<dbReference type="InterPro" id="IPR003309">
    <property type="entry name" value="SCAN_dom"/>
</dbReference>
<dbReference type="SUPFAM" id="SSF56672">
    <property type="entry name" value="DNA/RNA polymerases"/>
    <property type="match status" value="1"/>
</dbReference>
<evidence type="ECO:0000256" key="3">
    <source>
        <dbReference type="ARBA" id="ARBA00022722"/>
    </source>
</evidence>
<evidence type="ECO:0000256" key="8">
    <source>
        <dbReference type="SAM" id="Coils"/>
    </source>
</evidence>
<feature type="compositionally biased region" description="Polar residues" evidence="9">
    <location>
        <begin position="361"/>
        <end position="373"/>
    </location>
</feature>
<evidence type="ECO:0000313" key="14">
    <source>
        <dbReference type="Proteomes" id="UP000887568"/>
    </source>
</evidence>
<evidence type="ECO:0000256" key="5">
    <source>
        <dbReference type="ARBA" id="ARBA00022801"/>
    </source>
</evidence>
<dbReference type="Gene3D" id="3.10.10.10">
    <property type="entry name" value="HIV Type 1 Reverse Transcriptase, subunit A, domain 1"/>
    <property type="match status" value="1"/>
</dbReference>
<dbReference type="FunFam" id="1.10.340.70:FF:000001">
    <property type="entry name" value="Retrovirus-related Pol polyprotein from transposon gypsy-like Protein"/>
    <property type="match status" value="1"/>
</dbReference>
<dbReference type="Pfam" id="PF00078">
    <property type="entry name" value="RVT_1"/>
    <property type="match status" value="1"/>
</dbReference>
<feature type="domain" description="Reverse transcriptase" evidence="11">
    <location>
        <begin position="1117"/>
        <end position="1294"/>
    </location>
</feature>
<dbReference type="SUPFAM" id="SSF53098">
    <property type="entry name" value="Ribonuclease H-like"/>
    <property type="match status" value="1"/>
</dbReference>
<dbReference type="SUPFAM" id="SSF57756">
    <property type="entry name" value="Retrovirus zinc finger-like domains"/>
    <property type="match status" value="1"/>
</dbReference>
<dbReference type="GeneID" id="119737418"/>
<dbReference type="FunFam" id="3.30.70.270:FF:000115">
    <property type="entry name" value="Polyprotein of retroviral origin, putative"/>
    <property type="match status" value="1"/>
</dbReference>
<dbReference type="EnsemblMetazoa" id="XM_038211760.1">
    <property type="protein sequence ID" value="XP_038067688.1"/>
    <property type="gene ID" value="LOC119737418"/>
</dbReference>
<feature type="region of interest" description="Disordered" evidence="9">
    <location>
        <begin position="297"/>
        <end position="321"/>
    </location>
</feature>
<dbReference type="Proteomes" id="UP000887568">
    <property type="component" value="Unplaced"/>
</dbReference>
<keyword evidence="7" id="KW-0862">Zinc</keyword>
<keyword evidence="3" id="KW-0540">Nuclease</keyword>
<dbReference type="GO" id="GO:0008270">
    <property type="term" value="F:zinc ion binding"/>
    <property type="evidence" value="ECO:0007669"/>
    <property type="project" value="UniProtKB-KW"/>
</dbReference>
<accession>A0A914AVH2</accession>
<keyword evidence="7" id="KW-0863">Zinc-finger</keyword>
<dbReference type="PANTHER" id="PTHR37984:SF5">
    <property type="entry name" value="PROTEIN NYNRIN-LIKE"/>
    <property type="match status" value="1"/>
</dbReference>
<dbReference type="InterPro" id="IPR036397">
    <property type="entry name" value="RNaseH_sf"/>
</dbReference>
<dbReference type="SMART" id="SM00343">
    <property type="entry name" value="ZnF_C2HC"/>
    <property type="match status" value="1"/>
</dbReference>
<dbReference type="PROSITE" id="PS50158">
    <property type="entry name" value="ZF_CCHC"/>
    <property type="match status" value="1"/>
</dbReference>
<keyword evidence="2" id="KW-0548">Nucleotidyltransferase</keyword>
<dbReference type="GO" id="GO:0004519">
    <property type="term" value="F:endonuclease activity"/>
    <property type="evidence" value="ECO:0007669"/>
    <property type="project" value="UniProtKB-KW"/>
</dbReference>
<feature type="coiled-coil region" evidence="8">
    <location>
        <begin position="67"/>
        <end position="104"/>
    </location>
</feature>
<organism evidence="13 14">
    <name type="scientific">Patiria miniata</name>
    <name type="common">Bat star</name>
    <name type="synonym">Asterina miniata</name>
    <dbReference type="NCBI Taxonomy" id="46514"/>
    <lineage>
        <taxon>Eukaryota</taxon>
        <taxon>Metazoa</taxon>
        <taxon>Echinodermata</taxon>
        <taxon>Eleutherozoa</taxon>
        <taxon>Asterozoa</taxon>
        <taxon>Asteroidea</taxon>
        <taxon>Valvatacea</taxon>
        <taxon>Valvatida</taxon>
        <taxon>Asterinidae</taxon>
        <taxon>Patiria</taxon>
    </lineage>
</organism>
<feature type="domain" description="CCHC-type" evidence="10">
    <location>
        <begin position="331"/>
        <end position="345"/>
    </location>
</feature>
<dbReference type="CDD" id="cd00303">
    <property type="entry name" value="retropepsin_like"/>
    <property type="match status" value="1"/>
</dbReference>
<dbReference type="SUPFAM" id="SSF47353">
    <property type="entry name" value="Retrovirus capsid dimerization domain-like"/>
    <property type="match status" value="1"/>
</dbReference>
<dbReference type="CDD" id="cd01647">
    <property type="entry name" value="RT_LTR"/>
    <property type="match status" value="1"/>
</dbReference>
<dbReference type="Gene3D" id="1.10.4020.10">
    <property type="entry name" value="DNA breaking-rejoining enzymes"/>
    <property type="match status" value="1"/>
</dbReference>
<dbReference type="Gene3D" id="4.10.60.10">
    <property type="entry name" value="Zinc finger, CCHC-type"/>
    <property type="match status" value="1"/>
</dbReference>
<dbReference type="Pfam" id="PF17921">
    <property type="entry name" value="Integrase_H2C2"/>
    <property type="match status" value="1"/>
</dbReference>
<dbReference type="InterPro" id="IPR038269">
    <property type="entry name" value="SCAN_sf"/>
</dbReference>
<dbReference type="InterPro" id="IPR001584">
    <property type="entry name" value="Integrase_cat-core"/>
</dbReference>
<dbReference type="Gene3D" id="1.10.340.70">
    <property type="match status" value="1"/>
</dbReference>
<dbReference type="GO" id="GO:0016787">
    <property type="term" value="F:hydrolase activity"/>
    <property type="evidence" value="ECO:0007669"/>
    <property type="project" value="UniProtKB-KW"/>
</dbReference>
<keyword evidence="8" id="KW-0175">Coiled coil</keyword>
<evidence type="ECO:0000313" key="13">
    <source>
        <dbReference type="EnsemblMetazoa" id="XP_038067688.1"/>
    </source>
</evidence>
<keyword evidence="5" id="KW-0378">Hydrolase</keyword>